<protein>
    <submittedName>
        <fullName evidence="3">Uncharacterized protein</fullName>
    </submittedName>
</protein>
<feature type="region of interest" description="Disordered" evidence="1">
    <location>
        <begin position="330"/>
        <end position="366"/>
    </location>
</feature>
<name>A0A1Y2HPW2_9FUNG</name>
<dbReference type="AlphaFoldDB" id="A0A1Y2HPW2"/>
<dbReference type="EMBL" id="MCFL01000020">
    <property type="protein sequence ID" value="ORZ35841.1"/>
    <property type="molecule type" value="Genomic_DNA"/>
</dbReference>
<keyword evidence="2" id="KW-1133">Transmembrane helix</keyword>
<comment type="caution">
    <text evidence="3">The sequence shown here is derived from an EMBL/GenBank/DDBJ whole genome shotgun (WGS) entry which is preliminary data.</text>
</comment>
<sequence length="366" mass="38539">MSIKVVDFGNLAPSESGRTQIRIRLCPGSSFVTRLDYETNVFKNFGGPFLNGVRVYCSDNGPPFSIHYLITSADPSTSTLAQVEGKVSPNGIRETFVYADKYVNMLGYPGSFAGQSSGNAWQQARSEVAGCLLKGVELHYVEWVDGMRLHFDCASPSPPVPSPQPIPSPVTVTVILPPPTPVTSTVVVGSGQSASTIVTVVMLTPTPVTITLPSGPQAIITAPGATTTLFTTDTSAAAAAAAEHSSWRSSLLIGLLAGLAIILAGVILALLVLFVRQRRNKPPRERADPVEMASVASPPLPADVDPPAYLAVPIPRVDFVDVPLEPASLEGKVAGDRDCKGQMADEFEEVQLDSSESGSGAEGRNP</sequence>
<keyword evidence="2" id="KW-0812">Transmembrane</keyword>
<evidence type="ECO:0000256" key="1">
    <source>
        <dbReference type="SAM" id="MobiDB-lite"/>
    </source>
</evidence>
<gene>
    <name evidence="3" type="ORF">BCR44DRAFT_24800</name>
</gene>
<keyword evidence="4" id="KW-1185">Reference proteome</keyword>
<accession>A0A1Y2HPW2</accession>
<dbReference type="Proteomes" id="UP000193411">
    <property type="component" value="Unassembled WGS sequence"/>
</dbReference>
<proteinExistence type="predicted"/>
<evidence type="ECO:0000313" key="4">
    <source>
        <dbReference type="Proteomes" id="UP000193411"/>
    </source>
</evidence>
<evidence type="ECO:0000313" key="3">
    <source>
        <dbReference type="EMBL" id="ORZ35841.1"/>
    </source>
</evidence>
<reference evidence="3 4" key="1">
    <citation type="submission" date="2016-07" db="EMBL/GenBank/DDBJ databases">
        <title>Pervasive Adenine N6-methylation of Active Genes in Fungi.</title>
        <authorList>
            <consortium name="DOE Joint Genome Institute"/>
            <person name="Mondo S.J."/>
            <person name="Dannebaum R.O."/>
            <person name="Kuo R.C."/>
            <person name="Labutti K."/>
            <person name="Haridas S."/>
            <person name="Kuo A."/>
            <person name="Salamov A."/>
            <person name="Ahrendt S.R."/>
            <person name="Lipzen A."/>
            <person name="Sullivan W."/>
            <person name="Andreopoulos W.B."/>
            <person name="Clum A."/>
            <person name="Lindquist E."/>
            <person name="Daum C."/>
            <person name="Ramamoorthy G.K."/>
            <person name="Gryganskyi A."/>
            <person name="Culley D."/>
            <person name="Magnuson J.K."/>
            <person name="James T.Y."/>
            <person name="O'Malley M.A."/>
            <person name="Stajich J.E."/>
            <person name="Spatafora J.W."/>
            <person name="Visel A."/>
            <person name="Grigoriev I.V."/>
        </authorList>
    </citation>
    <scope>NUCLEOTIDE SEQUENCE [LARGE SCALE GENOMIC DNA]</scope>
    <source>
        <strain evidence="3 4">PL171</strain>
    </source>
</reference>
<evidence type="ECO:0000256" key="2">
    <source>
        <dbReference type="SAM" id="Phobius"/>
    </source>
</evidence>
<feature type="transmembrane region" description="Helical" evidence="2">
    <location>
        <begin position="251"/>
        <end position="275"/>
    </location>
</feature>
<keyword evidence="2" id="KW-0472">Membrane</keyword>
<organism evidence="3 4">
    <name type="scientific">Catenaria anguillulae PL171</name>
    <dbReference type="NCBI Taxonomy" id="765915"/>
    <lineage>
        <taxon>Eukaryota</taxon>
        <taxon>Fungi</taxon>
        <taxon>Fungi incertae sedis</taxon>
        <taxon>Blastocladiomycota</taxon>
        <taxon>Blastocladiomycetes</taxon>
        <taxon>Blastocladiales</taxon>
        <taxon>Catenariaceae</taxon>
        <taxon>Catenaria</taxon>
    </lineage>
</organism>